<sequence>MITMKRRLNLDSKDPNYILLKEIFKIIDSRKSQEILASYGFKNLNKRRFTFKSFL</sequence>
<organism evidence="1 3">
    <name type="scientific">Methanobrevibacter olleyae</name>
    <dbReference type="NCBI Taxonomy" id="294671"/>
    <lineage>
        <taxon>Archaea</taxon>
        <taxon>Methanobacteriati</taxon>
        <taxon>Methanobacteriota</taxon>
        <taxon>Methanomada group</taxon>
        <taxon>Methanobacteria</taxon>
        <taxon>Methanobacteriales</taxon>
        <taxon>Methanobacteriaceae</taxon>
        <taxon>Methanobrevibacter</taxon>
    </lineage>
</organism>
<dbReference type="Proteomes" id="UP000183442">
    <property type="component" value="Unassembled WGS sequence"/>
</dbReference>
<name>A0A126QYH3_METOL</name>
<dbReference type="EMBL" id="FOTL01000011">
    <property type="protein sequence ID" value="SFL44719.1"/>
    <property type="molecule type" value="Genomic_DNA"/>
</dbReference>
<reference evidence="3" key="2">
    <citation type="submission" date="2016-02" db="EMBL/GenBank/DDBJ databases">
        <title>The draft genome sequence of the rumen methanogen Methanobrevibacter olleyae YLM1.</title>
        <authorList>
            <consortium name="New Zealand Agricultural Greenhouse Gas Research Centre/Pastoral Greenhouse Gas Research Consortium"/>
            <person name="Kelly W.J."/>
            <person name="Li D."/>
            <person name="Lambie S.C."/>
            <person name="Attwood G.T."/>
            <person name="Altermann E."/>
            <person name="Leahy S.C."/>
        </authorList>
    </citation>
    <scope>NUCLEOTIDE SEQUENCE [LARGE SCALE GENOMIC DNA]</scope>
    <source>
        <strain evidence="3">YLM1</strain>
    </source>
</reference>
<dbReference type="AlphaFoldDB" id="A0A126QYH3"/>
<accession>A0A126QYH3</accession>
<dbReference type="KEGG" id="mol:YLM1_0318"/>
<protein>
    <submittedName>
        <fullName evidence="1">Transposase</fullName>
    </submittedName>
</protein>
<evidence type="ECO:0000313" key="4">
    <source>
        <dbReference type="Proteomes" id="UP000183442"/>
    </source>
</evidence>
<dbReference type="PATRIC" id="fig|294671.3.peg.320"/>
<gene>
    <name evidence="2" type="ORF">SAMN02910297_00913</name>
    <name evidence="1" type="ORF">YLM1_0318</name>
</gene>
<reference evidence="1 3" key="1">
    <citation type="journal article" date="2016" name="Genome Announc.">
        <title>Draft Genome Sequence of the Rumen Methanogen Methanobrevibacter olleyae YLM1.</title>
        <authorList>
            <person name="Kelly W.J."/>
            <person name="Li D."/>
            <person name="Lambie S.C."/>
            <person name="Cox F."/>
            <person name="Attwood G.T."/>
            <person name="Altermann E."/>
            <person name="Leahy S.C."/>
        </authorList>
    </citation>
    <scope>NUCLEOTIDE SEQUENCE [LARGE SCALE GENOMIC DNA]</scope>
    <source>
        <strain evidence="1 3">YLM1</strain>
    </source>
</reference>
<dbReference type="Proteomes" id="UP000066376">
    <property type="component" value="Chromosome"/>
</dbReference>
<reference evidence="2" key="3">
    <citation type="submission" date="2016-10" db="EMBL/GenBank/DDBJ databases">
        <authorList>
            <person name="de Groot N.N."/>
        </authorList>
    </citation>
    <scope>NUCLEOTIDE SEQUENCE [LARGE SCALE GENOMIC DNA]</scope>
    <source>
        <strain evidence="2">DSM 16632</strain>
    </source>
</reference>
<evidence type="ECO:0000313" key="2">
    <source>
        <dbReference type="EMBL" id="SFL44719.1"/>
    </source>
</evidence>
<dbReference type="EMBL" id="CP014265">
    <property type="protein sequence ID" value="AMK14878.1"/>
    <property type="molecule type" value="Genomic_DNA"/>
</dbReference>
<proteinExistence type="predicted"/>
<reference evidence="4" key="4">
    <citation type="submission" date="2016-10" db="EMBL/GenBank/DDBJ databases">
        <authorList>
            <person name="Varghese N."/>
        </authorList>
    </citation>
    <scope>NUCLEOTIDE SEQUENCE [LARGE SCALE GENOMIC DNA]</scope>
    <source>
        <strain evidence="4">DSM 16632</strain>
    </source>
</reference>
<evidence type="ECO:0000313" key="3">
    <source>
        <dbReference type="Proteomes" id="UP000066376"/>
    </source>
</evidence>
<keyword evidence="3" id="KW-1185">Reference proteome</keyword>
<evidence type="ECO:0000313" key="1">
    <source>
        <dbReference type="EMBL" id="AMK14878.1"/>
    </source>
</evidence>